<reference evidence="1 3" key="1">
    <citation type="submission" date="2017-11" db="EMBL/GenBank/DDBJ databases">
        <title>The genome of Rhizophagus clarus HR1 reveals common genetic basis of auxotrophy among arbuscular mycorrhizal fungi.</title>
        <authorList>
            <person name="Kobayashi Y."/>
        </authorList>
    </citation>
    <scope>NUCLEOTIDE SEQUENCE [LARGE SCALE GENOMIC DNA]</scope>
    <source>
        <strain evidence="1 3">HR1</strain>
    </source>
</reference>
<keyword evidence="3" id="KW-1185">Reference proteome</keyword>
<dbReference type="EMBL" id="BLAL01000274">
    <property type="protein sequence ID" value="GES98758.1"/>
    <property type="molecule type" value="Genomic_DNA"/>
</dbReference>
<dbReference type="Proteomes" id="UP000247702">
    <property type="component" value="Unassembled WGS sequence"/>
</dbReference>
<dbReference type="AlphaFoldDB" id="A0A2Z6SCC8"/>
<accession>A0A2Z6SCC8</accession>
<gene>
    <name evidence="2" type="ORF">RCL2_002529400</name>
    <name evidence="1" type="ORF">RclHR1_07220014</name>
</gene>
<evidence type="ECO:0000313" key="2">
    <source>
        <dbReference type="EMBL" id="GES98758.1"/>
    </source>
</evidence>
<dbReference type="EMBL" id="BEXD01004118">
    <property type="protein sequence ID" value="GBC07072.1"/>
    <property type="molecule type" value="Genomic_DNA"/>
</dbReference>
<evidence type="ECO:0000313" key="1">
    <source>
        <dbReference type="EMBL" id="GBC07072.1"/>
    </source>
</evidence>
<dbReference type="Proteomes" id="UP000615446">
    <property type="component" value="Unassembled WGS sequence"/>
</dbReference>
<organism evidence="1 3">
    <name type="scientific">Rhizophagus clarus</name>
    <dbReference type="NCBI Taxonomy" id="94130"/>
    <lineage>
        <taxon>Eukaryota</taxon>
        <taxon>Fungi</taxon>
        <taxon>Fungi incertae sedis</taxon>
        <taxon>Mucoromycota</taxon>
        <taxon>Glomeromycotina</taxon>
        <taxon>Glomeromycetes</taxon>
        <taxon>Glomerales</taxon>
        <taxon>Glomeraceae</taxon>
        <taxon>Rhizophagus</taxon>
    </lineage>
</organism>
<reference evidence="2" key="2">
    <citation type="submission" date="2019-10" db="EMBL/GenBank/DDBJ databases">
        <title>Conservation and host-specific expression of non-tandemly repeated heterogenous ribosome RNA gene in arbuscular mycorrhizal fungi.</title>
        <authorList>
            <person name="Maeda T."/>
            <person name="Kobayashi Y."/>
            <person name="Nakagawa T."/>
            <person name="Ezawa T."/>
            <person name="Yamaguchi K."/>
            <person name="Bino T."/>
            <person name="Nishimoto Y."/>
            <person name="Shigenobu S."/>
            <person name="Kawaguchi M."/>
        </authorList>
    </citation>
    <scope>NUCLEOTIDE SEQUENCE</scope>
    <source>
        <strain evidence="2">HR1</strain>
    </source>
</reference>
<sequence>MLSRRPVDITDNNLPDNTYELMLYEGSESVILLYENDSYRWINDSNLQHDLIKAHDELRQIYYAENILDIYTDGSLYIVMPY</sequence>
<name>A0A2Z6SCC8_9GLOM</name>
<comment type="caution">
    <text evidence="1">The sequence shown here is derived from an EMBL/GenBank/DDBJ whole genome shotgun (WGS) entry which is preliminary data.</text>
</comment>
<proteinExistence type="predicted"/>
<evidence type="ECO:0000313" key="3">
    <source>
        <dbReference type="Proteomes" id="UP000247702"/>
    </source>
</evidence>
<protein>
    <submittedName>
        <fullName evidence="1">Uncharacterized protein</fullName>
    </submittedName>
</protein>